<evidence type="ECO:0000256" key="1">
    <source>
        <dbReference type="SAM" id="Phobius"/>
    </source>
</evidence>
<gene>
    <name evidence="2" type="ORF">BpHYR1_052248</name>
</gene>
<name>A0A3M7TAD9_BRAPC</name>
<keyword evidence="1" id="KW-0472">Membrane</keyword>
<feature type="transmembrane region" description="Helical" evidence="1">
    <location>
        <begin position="12"/>
        <end position="30"/>
    </location>
</feature>
<evidence type="ECO:0000313" key="2">
    <source>
        <dbReference type="EMBL" id="RNA44959.1"/>
    </source>
</evidence>
<organism evidence="2 3">
    <name type="scientific">Brachionus plicatilis</name>
    <name type="common">Marine rotifer</name>
    <name type="synonym">Brachionus muelleri</name>
    <dbReference type="NCBI Taxonomy" id="10195"/>
    <lineage>
        <taxon>Eukaryota</taxon>
        <taxon>Metazoa</taxon>
        <taxon>Spiralia</taxon>
        <taxon>Gnathifera</taxon>
        <taxon>Rotifera</taxon>
        <taxon>Eurotatoria</taxon>
        <taxon>Monogononta</taxon>
        <taxon>Pseudotrocha</taxon>
        <taxon>Ploima</taxon>
        <taxon>Brachionidae</taxon>
        <taxon>Brachionus</taxon>
    </lineage>
</organism>
<keyword evidence="1" id="KW-1133">Transmembrane helix</keyword>
<accession>A0A3M7TAD9</accession>
<reference evidence="2 3" key="1">
    <citation type="journal article" date="2018" name="Sci. Rep.">
        <title>Genomic signatures of local adaptation to the degree of environmental predictability in rotifers.</title>
        <authorList>
            <person name="Franch-Gras L."/>
            <person name="Hahn C."/>
            <person name="Garcia-Roger E.M."/>
            <person name="Carmona M.J."/>
            <person name="Serra M."/>
            <person name="Gomez A."/>
        </authorList>
    </citation>
    <scope>NUCLEOTIDE SEQUENCE [LARGE SCALE GENOMIC DNA]</scope>
    <source>
        <strain evidence="2">HYR1</strain>
    </source>
</reference>
<keyword evidence="1" id="KW-0812">Transmembrane</keyword>
<dbReference type="EMBL" id="REGN01000043">
    <property type="protein sequence ID" value="RNA44959.1"/>
    <property type="molecule type" value="Genomic_DNA"/>
</dbReference>
<dbReference type="AlphaFoldDB" id="A0A3M7TAD9"/>
<evidence type="ECO:0000313" key="3">
    <source>
        <dbReference type="Proteomes" id="UP000276133"/>
    </source>
</evidence>
<comment type="caution">
    <text evidence="2">The sequence shown here is derived from an EMBL/GenBank/DDBJ whole genome shotgun (WGS) entry which is preliminary data.</text>
</comment>
<proteinExistence type="predicted"/>
<sequence length="66" mass="7770">MYAALLISDQEARLVSILINIGIFLFWQWWKATILLSLITPWRLIRQELINCATQRIKINIFVSPI</sequence>
<dbReference type="Proteomes" id="UP000276133">
    <property type="component" value="Unassembled WGS sequence"/>
</dbReference>
<protein>
    <submittedName>
        <fullName evidence="2">Uncharacterized protein</fullName>
    </submittedName>
</protein>
<keyword evidence="3" id="KW-1185">Reference proteome</keyword>